<reference evidence="2" key="3">
    <citation type="journal article" date="2017" name="Nature">
        <title>Genome sequence of the progenitor of the wheat D genome Aegilops tauschii.</title>
        <authorList>
            <person name="Luo M.C."/>
            <person name="Gu Y.Q."/>
            <person name="Puiu D."/>
            <person name="Wang H."/>
            <person name="Twardziok S.O."/>
            <person name="Deal K.R."/>
            <person name="Huo N."/>
            <person name="Zhu T."/>
            <person name="Wang L."/>
            <person name="Wang Y."/>
            <person name="McGuire P.E."/>
            <person name="Liu S."/>
            <person name="Long H."/>
            <person name="Ramasamy R.K."/>
            <person name="Rodriguez J.C."/>
            <person name="Van S.L."/>
            <person name="Yuan L."/>
            <person name="Wang Z."/>
            <person name="Xia Z."/>
            <person name="Xiao L."/>
            <person name="Anderson O.D."/>
            <person name="Ouyang S."/>
            <person name="Liang Y."/>
            <person name="Zimin A.V."/>
            <person name="Pertea G."/>
            <person name="Qi P."/>
            <person name="Bennetzen J.L."/>
            <person name="Dai X."/>
            <person name="Dawson M.W."/>
            <person name="Muller H.G."/>
            <person name="Kugler K."/>
            <person name="Rivarola-Duarte L."/>
            <person name="Spannagl M."/>
            <person name="Mayer K.F.X."/>
            <person name="Lu F.H."/>
            <person name="Bevan M.W."/>
            <person name="Leroy P."/>
            <person name="Li P."/>
            <person name="You F.M."/>
            <person name="Sun Q."/>
            <person name="Liu Z."/>
            <person name="Lyons E."/>
            <person name="Wicker T."/>
            <person name="Salzberg S.L."/>
            <person name="Devos K.M."/>
            <person name="Dvorak J."/>
        </authorList>
    </citation>
    <scope>NUCLEOTIDE SEQUENCE [LARGE SCALE GENOMIC DNA]</scope>
    <source>
        <strain evidence="2">cv. AL8/78</strain>
    </source>
</reference>
<name>A0A453GFN6_AEGTS</name>
<reference evidence="3" key="1">
    <citation type="journal article" date="2014" name="Science">
        <title>Ancient hybridizations among the ancestral genomes of bread wheat.</title>
        <authorList>
            <consortium name="International Wheat Genome Sequencing Consortium,"/>
            <person name="Marcussen T."/>
            <person name="Sandve S.R."/>
            <person name="Heier L."/>
            <person name="Spannagl M."/>
            <person name="Pfeifer M."/>
            <person name="Jakobsen K.S."/>
            <person name="Wulff B.B."/>
            <person name="Steuernagel B."/>
            <person name="Mayer K.F."/>
            <person name="Olsen O.A."/>
        </authorList>
    </citation>
    <scope>NUCLEOTIDE SEQUENCE [LARGE SCALE GENOMIC DNA]</scope>
    <source>
        <strain evidence="3">cv. AL8/78</strain>
    </source>
</reference>
<feature type="region of interest" description="Disordered" evidence="1">
    <location>
        <begin position="149"/>
        <end position="284"/>
    </location>
</feature>
<sequence>MAVDLQRLRHMLLTTGGGHHQLANRPGASAAAMPASEPGYGAAALFTPTSAADHYSERLALAAVDPARKGDGAQEMTAGNKRRRVDERSSVLGDVLAAHAQQQTVAVDHILHRHVSPVIKLIASFPAFFFYSFCLLLTVVDGAGEKDVGCSGGAEAEPPEAHRVHRGGQGGEAAQGQGRRDRAGQGHELGAGGAPQEPLHGGSDVARRRAVPRGRGQRAPRRPAAGARRAGGPWRRRRRWSGRRRVVLLGGEPGAPLRGGGGHAGPDRSRKVQGVRRRRGRGAAAAVPAPLRVRAVRGRSAGVPVVRMRQERQRLRQLFVMQED</sequence>
<protein>
    <submittedName>
        <fullName evidence="2">Uncharacterized protein</fullName>
    </submittedName>
</protein>
<feature type="compositionally biased region" description="Basic residues" evidence="1">
    <location>
        <begin position="271"/>
        <end position="281"/>
    </location>
</feature>
<organism evidence="2 3">
    <name type="scientific">Aegilops tauschii subsp. strangulata</name>
    <name type="common">Goatgrass</name>
    <dbReference type="NCBI Taxonomy" id="200361"/>
    <lineage>
        <taxon>Eukaryota</taxon>
        <taxon>Viridiplantae</taxon>
        <taxon>Streptophyta</taxon>
        <taxon>Embryophyta</taxon>
        <taxon>Tracheophyta</taxon>
        <taxon>Spermatophyta</taxon>
        <taxon>Magnoliopsida</taxon>
        <taxon>Liliopsida</taxon>
        <taxon>Poales</taxon>
        <taxon>Poaceae</taxon>
        <taxon>BOP clade</taxon>
        <taxon>Pooideae</taxon>
        <taxon>Triticodae</taxon>
        <taxon>Triticeae</taxon>
        <taxon>Triticinae</taxon>
        <taxon>Aegilops</taxon>
    </lineage>
</organism>
<reference evidence="2" key="4">
    <citation type="submission" date="2019-03" db="UniProtKB">
        <authorList>
            <consortium name="EnsemblPlants"/>
        </authorList>
    </citation>
    <scope>IDENTIFICATION</scope>
</reference>
<dbReference type="AlphaFoldDB" id="A0A453GFN6"/>
<feature type="compositionally biased region" description="Basic residues" evidence="1">
    <location>
        <begin position="234"/>
        <end position="246"/>
    </location>
</feature>
<dbReference type="Gramene" id="AET3Gv20993700.1">
    <property type="protein sequence ID" value="AET3Gv20993700.1"/>
    <property type="gene ID" value="AET3Gv20993700"/>
</dbReference>
<feature type="compositionally biased region" description="Basic residues" evidence="1">
    <location>
        <begin position="208"/>
        <end position="221"/>
    </location>
</feature>
<evidence type="ECO:0000313" key="2">
    <source>
        <dbReference type="EnsemblPlants" id="AET3Gv20993700.1"/>
    </source>
</evidence>
<evidence type="ECO:0000256" key="1">
    <source>
        <dbReference type="SAM" id="MobiDB-lite"/>
    </source>
</evidence>
<evidence type="ECO:0000313" key="3">
    <source>
        <dbReference type="Proteomes" id="UP000015105"/>
    </source>
</evidence>
<dbReference type="Proteomes" id="UP000015105">
    <property type="component" value="Chromosome 3D"/>
</dbReference>
<reference evidence="2" key="5">
    <citation type="journal article" date="2021" name="G3 (Bethesda)">
        <title>Aegilops tauschii genome assembly Aet v5.0 features greater sequence contiguity and improved annotation.</title>
        <authorList>
            <person name="Wang L."/>
            <person name="Zhu T."/>
            <person name="Rodriguez J.C."/>
            <person name="Deal K.R."/>
            <person name="Dubcovsky J."/>
            <person name="McGuire P.E."/>
            <person name="Lux T."/>
            <person name="Spannagl M."/>
            <person name="Mayer K.F.X."/>
            <person name="Baldrich P."/>
            <person name="Meyers B.C."/>
            <person name="Huo N."/>
            <person name="Gu Y.Q."/>
            <person name="Zhou H."/>
            <person name="Devos K.M."/>
            <person name="Bennetzen J.L."/>
            <person name="Unver T."/>
            <person name="Budak H."/>
            <person name="Gulick P.J."/>
            <person name="Galiba G."/>
            <person name="Kalapos B."/>
            <person name="Nelson D.R."/>
            <person name="Li P."/>
            <person name="You F.M."/>
            <person name="Luo M.C."/>
            <person name="Dvorak J."/>
        </authorList>
    </citation>
    <scope>NUCLEOTIDE SEQUENCE [LARGE SCALE GENOMIC DNA]</scope>
    <source>
        <strain evidence="2">cv. AL8/78</strain>
    </source>
</reference>
<reference evidence="3" key="2">
    <citation type="journal article" date="2017" name="Nat. Plants">
        <title>The Aegilops tauschii genome reveals multiple impacts of transposons.</title>
        <authorList>
            <person name="Zhao G."/>
            <person name="Zou C."/>
            <person name="Li K."/>
            <person name="Wang K."/>
            <person name="Li T."/>
            <person name="Gao L."/>
            <person name="Zhang X."/>
            <person name="Wang H."/>
            <person name="Yang Z."/>
            <person name="Liu X."/>
            <person name="Jiang W."/>
            <person name="Mao L."/>
            <person name="Kong X."/>
            <person name="Jiao Y."/>
            <person name="Jia J."/>
        </authorList>
    </citation>
    <scope>NUCLEOTIDE SEQUENCE [LARGE SCALE GENOMIC DNA]</scope>
    <source>
        <strain evidence="3">cv. AL8/78</strain>
    </source>
</reference>
<proteinExistence type="predicted"/>
<keyword evidence="3" id="KW-1185">Reference proteome</keyword>
<feature type="compositionally biased region" description="Low complexity" evidence="1">
    <location>
        <begin position="222"/>
        <end position="233"/>
    </location>
</feature>
<dbReference type="EnsemblPlants" id="AET3Gv20993700.1">
    <property type="protein sequence ID" value="AET3Gv20993700.1"/>
    <property type="gene ID" value="AET3Gv20993700"/>
</dbReference>
<accession>A0A453GFN6</accession>
<feature type="compositionally biased region" description="Gly residues" evidence="1">
    <location>
        <begin position="251"/>
        <end position="264"/>
    </location>
</feature>